<dbReference type="GO" id="GO:0005524">
    <property type="term" value="F:ATP binding"/>
    <property type="evidence" value="ECO:0007669"/>
    <property type="project" value="InterPro"/>
</dbReference>
<dbReference type="Proteomes" id="UP001058072">
    <property type="component" value="Chromosome"/>
</dbReference>
<dbReference type="AlphaFoldDB" id="A0A9Q9CJG0"/>
<name>A0A9Q9CJG0_9FIRM</name>
<dbReference type="InterPro" id="IPR042094">
    <property type="entry name" value="T2SS_GspF_sf"/>
</dbReference>
<feature type="domain" description="Type II secretion system protein GspF" evidence="8">
    <location>
        <begin position="212"/>
        <end position="332"/>
    </location>
</feature>
<dbReference type="PANTHER" id="PTHR30012:SF0">
    <property type="entry name" value="TYPE II SECRETION SYSTEM PROTEIN F-RELATED"/>
    <property type="match status" value="1"/>
</dbReference>
<feature type="transmembrane region" description="Helical" evidence="7">
    <location>
        <begin position="113"/>
        <end position="134"/>
    </location>
</feature>
<comment type="subcellular location">
    <subcellularLocation>
        <location evidence="1">Cell membrane</location>
        <topology evidence="1">Multi-pass membrane protein</topology>
    </subcellularLocation>
</comment>
<evidence type="ECO:0000313" key="9">
    <source>
        <dbReference type="EMBL" id="UUF07359.1"/>
    </source>
</evidence>
<dbReference type="GO" id="GO:0005886">
    <property type="term" value="C:plasma membrane"/>
    <property type="evidence" value="ECO:0007669"/>
    <property type="project" value="UniProtKB-SubCell"/>
</dbReference>
<dbReference type="RefSeq" id="WP_212725096.1">
    <property type="nucleotide sequence ID" value="NZ_CP071250.1"/>
</dbReference>
<evidence type="ECO:0000256" key="4">
    <source>
        <dbReference type="ARBA" id="ARBA00022692"/>
    </source>
</evidence>
<feature type="transmembrane region" description="Helical" evidence="7">
    <location>
        <begin position="154"/>
        <end position="179"/>
    </location>
</feature>
<reference evidence="9" key="1">
    <citation type="submission" date="2021-03" db="EMBL/GenBank/DDBJ databases">
        <title>Comparative Genomics and Metabolomics in the genus Turicibacter.</title>
        <authorList>
            <person name="Maki J."/>
            <person name="Looft T."/>
        </authorList>
    </citation>
    <scope>NUCLEOTIDE SEQUENCE</scope>
    <source>
        <strain evidence="9">ISU324</strain>
    </source>
</reference>
<evidence type="ECO:0000256" key="5">
    <source>
        <dbReference type="ARBA" id="ARBA00022989"/>
    </source>
</evidence>
<evidence type="ECO:0000259" key="8">
    <source>
        <dbReference type="Pfam" id="PF00482"/>
    </source>
</evidence>
<keyword evidence="3" id="KW-1003">Cell membrane</keyword>
<dbReference type="EMBL" id="CP071250">
    <property type="protein sequence ID" value="UUF07359.1"/>
    <property type="molecule type" value="Genomic_DNA"/>
</dbReference>
<protein>
    <submittedName>
        <fullName evidence="9">Type II secretion system F family protein</fullName>
    </submittedName>
</protein>
<dbReference type="Pfam" id="PF00482">
    <property type="entry name" value="T2SSF"/>
    <property type="match status" value="2"/>
</dbReference>
<dbReference type="InterPro" id="IPR036640">
    <property type="entry name" value="ABC1_TM_sf"/>
</dbReference>
<comment type="similarity">
    <text evidence="2">Belongs to the GSP F family.</text>
</comment>
<evidence type="ECO:0000256" key="7">
    <source>
        <dbReference type="SAM" id="Phobius"/>
    </source>
</evidence>
<dbReference type="Gene3D" id="1.20.81.30">
    <property type="entry name" value="Type II secretion system (T2SS), domain F"/>
    <property type="match status" value="2"/>
</dbReference>
<evidence type="ECO:0000256" key="1">
    <source>
        <dbReference type="ARBA" id="ARBA00004651"/>
    </source>
</evidence>
<keyword evidence="6 7" id="KW-0472">Membrane</keyword>
<keyword evidence="5 7" id="KW-1133">Transmembrane helix</keyword>
<dbReference type="PANTHER" id="PTHR30012">
    <property type="entry name" value="GENERAL SECRETION PATHWAY PROTEIN"/>
    <property type="match status" value="1"/>
</dbReference>
<dbReference type="InterPro" id="IPR003004">
    <property type="entry name" value="GspF/PilC"/>
</dbReference>
<evidence type="ECO:0000256" key="6">
    <source>
        <dbReference type="ARBA" id="ARBA00023136"/>
    </source>
</evidence>
<feature type="transmembrane region" description="Helical" evidence="7">
    <location>
        <begin position="311"/>
        <end position="332"/>
    </location>
</feature>
<dbReference type="PRINTS" id="PR00812">
    <property type="entry name" value="BCTERIALGSPF"/>
</dbReference>
<gene>
    <name evidence="9" type="ORF">J0J70_06855</name>
</gene>
<proteinExistence type="inferred from homology"/>
<evidence type="ECO:0000256" key="3">
    <source>
        <dbReference type="ARBA" id="ARBA00022475"/>
    </source>
</evidence>
<dbReference type="InterPro" id="IPR018076">
    <property type="entry name" value="T2SS_GspF_dom"/>
</dbReference>
<evidence type="ECO:0000256" key="2">
    <source>
        <dbReference type="ARBA" id="ARBA00005745"/>
    </source>
</evidence>
<organism evidence="9 10">
    <name type="scientific">Turicibacter bilis</name>
    <dbReference type="NCBI Taxonomy" id="2735723"/>
    <lineage>
        <taxon>Bacteria</taxon>
        <taxon>Bacillati</taxon>
        <taxon>Bacillota</taxon>
        <taxon>Erysipelotrichia</taxon>
        <taxon>Erysipelotrichales</taxon>
        <taxon>Turicibacteraceae</taxon>
        <taxon>Turicibacter</taxon>
    </lineage>
</organism>
<feature type="domain" description="Type II secretion system protein GspF" evidence="8">
    <location>
        <begin position="19"/>
        <end position="136"/>
    </location>
</feature>
<keyword evidence="4 7" id="KW-0812">Transmembrane</keyword>
<dbReference type="SUPFAM" id="SSF90123">
    <property type="entry name" value="ABC transporter transmembrane region"/>
    <property type="match status" value="1"/>
</dbReference>
<accession>A0A9Q9CJG0</accession>
<evidence type="ECO:0000313" key="10">
    <source>
        <dbReference type="Proteomes" id="UP001058072"/>
    </source>
</evidence>
<sequence length="342" mass="40044">MSTSRQLNHYWTLPTQQKFLSRFSQLLEQGFSIAQALDVMTSLFKKEAIDFMLNCCASGQSFATTLEACHFEKRIVYIVRCSEEAGSLLQGLQKSAQYSDYHLQSKTELNKKLRYPVSLFALIIVILASVYFFFFPQLDSFYNSFNIEGDQSLLNSILLILGIVLAFFVLIGCFSFLTLKWHGKRFQMKMKYFLFHYPLLRQLFQKVFSYYFSSQWLVFLNCGLPLKESLLMMRNFETIPMIQLIIYEFQTQLEAGVSLEDVFHQSPYFTPYFKLIMKHALQIGQVHTELGYYTKSELQMLTTMLNNTFKIIQFTFLMLIGFIIILIYLSLLQPVFQMAQLI</sequence>